<dbReference type="EMBL" id="FNOK01000046">
    <property type="protein sequence ID" value="SDZ10018.1"/>
    <property type="molecule type" value="Genomic_DNA"/>
</dbReference>
<sequence>MKIDLILRNGHVWTMGEPGRTHALGVLGGRIVAVGDEATGLEADRVVDLGGRTVVPGFHDAHAHTGRFGLGLTQLNLSDATSLDDIYQRVVRRAADLPNGAWLIGHSYEPAGYGGGHPRRADLDRIAPAHRVWLKHRSEHMGVGNTLVLEDAGVFGIDQVRGGIIERDGAGEPTGLLQEQAQALVNDLLVPVAVRELVEAIGAAHQRYVAEGLVACQEAGIGGGWIGLSPVELAAYQTALREGKLRVRTTLMPAYETLRELNGHDTDELELGLDLGLTTGLGDPMLRLGAVKIFADGALASRTAAMTDEFSNEPGNRGVLQLEPEELRDRIIGAHRSGWQVATHAIGDRAVGLVIDAYREALTRWPRSDARHRIEHCSVTTPEHVSALAELGVVPVLQNYFIHTLGDAVLANVGPQRRDWVYRLQSLLAAGIPAAGSSDRPVADGAPLKAIQRMLTRRTADGQVFSPHEAVSFEDALRCYTVNAAHSAFLEHQLGTLTPGKLADAVVLAEDPTAVPTDSLDQIGIAATIIGGQPAHDPDALLG</sequence>
<dbReference type="CDD" id="cd01300">
    <property type="entry name" value="YtcJ_like"/>
    <property type="match status" value="1"/>
</dbReference>
<evidence type="ECO:0000313" key="2">
    <source>
        <dbReference type="EMBL" id="SDZ10018.1"/>
    </source>
</evidence>
<dbReference type="InterPro" id="IPR013108">
    <property type="entry name" value="Amidohydro_3"/>
</dbReference>
<protein>
    <recommendedName>
        <fullName evidence="1">Amidohydrolase 3 domain-containing protein</fullName>
    </recommendedName>
</protein>
<reference evidence="3" key="1">
    <citation type="submission" date="2016-10" db="EMBL/GenBank/DDBJ databases">
        <authorList>
            <person name="Varghese N."/>
            <person name="Submissions S."/>
        </authorList>
    </citation>
    <scope>NUCLEOTIDE SEQUENCE [LARGE SCALE GENOMIC DNA]</scope>
    <source>
        <strain evidence="3">CGMCC 4.3530</strain>
    </source>
</reference>
<dbReference type="STRING" id="418495.SAMN05216215_104661"/>
<gene>
    <name evidence="2" type="ORF">SAMN05216215_104661</name>
</gene>
<dbReference type="AlphaFoldDB" id="A0A1H3QAB4"/>
<dbReference type="SUPFAM" id="SSF51338">
    <property type="entry name" value="Composite domain of metallo-dependent hydrolases"/>
    <property type="match status" value="1"/>
</dbReference>
<dbReference type="SUPFAM" id="SSF51556">
    <property type="entry name" value="Metallo-dependent hydrolases"/>
    <property type="match status" value="1"/>
</dbReference>
<evidence type="ECO:0000259" key="1">
    <source>
        <dbReference type="Pfam" id="PF07969"/>
    </source>
</evidence>
<dbReference type="GO" id="GO:0016810">
    <property type="term" value="F:hydrolase activity, acting on carbon-nitrogen (but not peptide) bonds"/>
    <property type="evidence" value="ECO:0007669"/>
    <property type="project" value="InterPro"/>
</dbReference>
<dbReference type="Gene3D" id="3.20.20.140">
    <property type="entry name" value="Metal-dependent hydrolases"/>
    <property type="match status" value="1"/>
</dbReference>
<dbReference type="Pfam" id="PF07969">
    <property type="entry name" value="Amidohydro_3"/>
    <property type="match status" value="1"/>
</dbReference>
<dbReference type="InterPro" id="IPR011059">
    <property type="entry name" value="Metal-dep_hydrolase_composite"/>
</dbReference>
<organism evidence="2 3">
    <name type="scientific">Saccharopolyspora shandongensis</name>
    <dbReference type="NCBI Taxonomy" id="418495"/>
    <lineage>
        <taxon>Bacteria</taxon>
        <taxon>Bacillati</taxon>
        <taxon>Actinomycetota</taxon>
        <taxon>Actinomycetes</taxon>
        <taxon>Pseudonocardiales</taxon>
        <taxon>Pseudonocardiaceae</taxon>
        <taxon>Saccharopolyspora</taxon>
    </lineage>
</organism>
<evidence type="ECO:0000313" key="3">
    <source>
        <dbReference type="Proteomes" id="UP000199529"/>
    </source>
</evidence>
<keyword evidence="3" id="KW-1185">Reference proteome</keyword>
<dbReference type="InterPro" id="IPR032466">
    <property type="entry name" value="Metal_Hydrolase"/>
</dbReference>
<dbReference type="OrthoDB" id="3173428at2"/>
<name>A0A1H3QAB4_9PSEU</name>
<dbReference type="InterPro" id="IPR033932">
    <property type="entry name" value="YtcJ-like"/>
</dbReference>
<feature type="domain" description="Amidohydrolase 3" evidence="1">
    <location>
        <begin position="45"/>
        <end position="535"/>
    </location>
</feature>
<dbReference type="Gene3D" id="2.30.40.10">
    <property type="entry name" value="Urease, subunit C, domain 1"/>
    <property type="match status" value="1"/>
</dbReference>
<dbReference type="PANTHER" id="PTHR22642">
    <property type="entry name" value="IMIDAZOLONEPROPIONASE"/>
    <property type="match status" value="1"/>
</dbReference>
<accession>A0A1H3QAB4</accession>
<dbReference type="Proteomes" id="UP000199529">
    <property type="component" value="Unassembled WGS sequence"/>
</dbReference>
<dbReference type="Gene3D" id="3.10.310.70">
    <property type="match status" value="1"/>
</dbReference>
<dbReference type="RefSeq" id="WP_093274126.1">
    <property type="nucleotide sequence ID" value="NZ_FNOK01000046.1"/>
</dbReference>
<proteinExistence type="predicted"/>
<dbReference type="PANTHER" id="PTHR22642:SF2">
    <property type="entry name" value="PROTEIN LONG AFTER FAR-RED 3"/>
    <property type="match status" value="1"/>
</dbReference>